<feature type="signal peptide" evidence="1">
    <location>
        <begin position="1"/>
        <end position="21"/>
    </location>
</feature>
<comment type="caution">
    <text evidence="2">The sequence shown here is derived from an EMBL/GenBank/DDBJ whole genome shotgun (WGS) entry which is preliminary data.</text>
</comment>
<dbReference type="RefSeq" id="WP_108385400.1">
    <property type="nucleotide sequence ID" value="NZ_QBUD01000002.1"/>
</dbReference>
<keyword evidence="1" id="KW-0732">Signal</keyword>
<organism evidence="2 3">
    <name type="scientific">Yoonia sediminilitoris</name>
    <dbReference type="NCBI Taxonomy" id="1286148"/>
    <lineage>
        <taxon>Bacteria</taxon>
        <taxon>Pseudomonadati</taxon>
        <taxon>Pseudomonadota</taxon>
        <taxon>Alphaproteobacteria</taxon>
        <taxon>Rhodobacterales</taxon>
        <taxon>Paracoccaceae</taxon>
        <taxon>Yoonia</taxon>
    </lineage>
</organism>
<evidence type="ECO:0000313" key="2">
    <source>
        <dbReference type="EMBL" id="PUB17243.1"/>
    </source>
</evidence>
<name>A0A2T6KM14_9RHOB</name>
<proteinExistence type="predicted"/>
<feature type="chain" id="PRO_5015451973" evidence="1">
    <location>
        <begin position="22"/>
        <end position="349"/>
    </location>
</feature>
<dbReference type="AlphaFoldDB" id="A0A2T6KM14"/>
<reference evidence="2 3" key="1">
    <citation type="submission" date="2018-04" db="EMBL/GenBank/DDBJ databases">
        <title>Genomic Encyclopedia of Archaeal and Bacterial Type Strains, Phase II (KMG-II): from individual species to whole genera.</title>
        <authorList>
            <person name="Goeker M."/>
        </authorList>
    </citation>
    <scope>NUCLEOTIDE SEQUENCE [LARGE SCALE GENOMIC DNA]</scope>
    <source>
        <strain evidence="2 3">DSM 29955</strain>
    </source>
</reference>
<sequence length="349" mass="37873">MKRIGLAALVATAMTTCQVSAQDAKVEFEITFLANNFSAIRLPKLMEIKAGDILSSQGYNLLNSLENCMSDWSSRYTRSDAAFSLTSKNIARSGEIEAEVSSFFELSGQVSVSMNSKIGDDGTLDVEADNVRIERFFAEDIIDTADTRCQSYVDLYSNGYASGNYTTVERAIFLGGDMTHSYVLSLSGSGSGSIGSDKLASFFERVPLLSGLKDIFSMQAELSVGGESVESETTRFGYGDSNSIFAVGFLPVSIQETSATDLISRINELPNGSASLIDASRDAESANSFLQEYPEFDVSNAESILVRMFSGDGLTFYDKFRDGNPVAASQFAELFSRILEINRAAGREF</sequence>
<accession>A0A2T6KM14</accession>
<dbReference type="EMBL" id="QBUD01000002">
    <property type="protein sequence ID" value="PUB17243.1"/>
    <property type="molecule type" value="Genomic_DNA"/>
</dbReference>
<evidence type="ECO:0000256" key="1">
    <source>
        <dbReference type="SAM" id="SignalP"/>
    </source>
</evidence>
<evidence type="ECO:0000313" key="3">
    <source>
        <dbReference type="Proteomes" id="UP000244523"/>
    </source>
</evidence>
<keyword evidence="3" id="KW-1185">Reference proteome</keyword>
<protein>
    <submittedName>
        <fullName evidence="2">Uncharacterized protein</fullName>
    </submittedName>
</protein>
<gene>
    <name evidence="2" type="ORF">C8N45_102253</name>
</gene>
<dbReference type="Proteomes" id="UP000244523">
    <property type="component" value="Unassembled WGS sequence"/>
</dbReference>